<dbReference type="GO" id="GO:0008270">
    <property type="term" value="F:zinc ion binding"/>
    <property type="evidence" value="ECO:0007669"/>
    <property type="project" value="UniProtKB-UniRule"/>
</dbReference>
<comment type="pathway">
    <text evidence="2 7">Amino-acid biosynthesis; L-histidine biosynthesis; L-histidine from 5-phospho-alpha-D-ribose 1-diphosphate: step 3/9.</text>
</comment>
<evidence type="ECO:0000259" key="8">
    <source>
        <dbReference type="Pfam" id="PF01502"/>
    </source>
</evidence>
<dbReference type="FunFam" id="3.10.20.810:FF:000001">
    <property type="entry name" value="Histidine biosynthesis bifunctional protein HisIE"/>
    <property type="match status" value="1"/>
</dbReference>
<accession>A0A9E7PNY3</accession>
<protein>
    <recommendedName>
        <fullName evidence="7">Phosphoribosyl-AMP cyclohydrolase</fullName>
        <shortName evidence="7">PRA-CH</shortName>
        <ecNumber evidence="7">3.5.4.19</ecNumber>
    </recommendedName>
</protein>
<dbReference type="PANTHER" id="PTHR42945">
    <property type="entry name" value="HISTIDINE BIOSYNTHESIS BIFUNCTIONAL PROTEIN"/>
    <property type="match status" value="1"/>
</dbReference>
<keyword evidence="7" id="KW-0479">Metal-binding</keyword>
<keyword evidence="7" id="KW-0460">Magnesium</keyword>
<dbReference type="GO" id="GO:0005737">
    <property type="term" value="C:cytoplasm"/>
    <property type="evidence" value="ECO:0007669"/>
    <property type="project" value="UniProtKB-SubCell"/>
</dbReference>
<comment type="cofactor">
    <cofactor evidence="7">
        <name>Mg(2+)</name>
        <dbReference type="ChEBI" id="CHEBI:18420"/>
    </cofactor>
    <text evidence="7">Binds 1 Mg(2+) ion per subunit.</text>
</comment>
<comment type="subunit">
    <text evidence="7">Homodimer.</text>
</comment>
<dbReference type="Proteomes" id="UP001060368">
    <property type="component" value="Chromosome"/>
</dbReference>
<reference evidence="9" key="1">
    <citation type="submission" date="2022-04" db="EMBL/GenBank/DDBJ databases">
        <title>Complete genome of Methanoplanus endosymbiosus DSM 3599.</title>
        <authorList>
            <person name="Chen S.-C."/>
            <person name="You Y.-T."/>
            <person name="Zhou Y.-Z."/>
            <person name="Lai M.-C."/>
        </authorList>
    </citation>
    <scope>NUCLEOTIDE SEQUENCE</scope>
    <source>
        <strain evidence="9">DSM 3599</strain>
    </source>
</reference>
<evidence type="ECO:0000256" key="5">
    <source>
        <dbReference type="ARBA" id="ARBA00022801"/>
    </source>
</evidence>
<feature type="domain" description="Phosphoribosyl-AMP cyclohydrolase" evidence="8">
    <location>
        <begin position="25"/>
        <end position="98"/>
    </location>
</feature>
<dbReference type="GeneID" id="74306287"/>
<keyword evidence="5 7" id="KW-0378">Hydrolase</keyword>
<keyword evidence="6 7" id="KW-0368">Histidine biosynthesis</keyword>
<dbReference type="GO" id="GO:0000105">
    <property type="term" value="P:L-histidine biosynthetic process"/>
    <property type="evidence" value="ECO:0007669"/>
    <property type="project" value="UniProtKB-UniRule"/>
</dbReference>
<evidence type="ECO:0000256" key="3">
    <source>
        <dbReference type="ARBA" id="ARBA00022490"/>
    </source>
</evidence>
<evidence type="ECO:0000256" key="7">
    <source>
        <dbReference type="HAMAP-Rule" id="MF_01021"/>
    </source>
</evidence>
<dbReference type="PANTHER" id="PTHR42945:SF1">
    <property type="entry name" value="HISTIDINE BIOSYNTHESIS BIFUNCTIONAL PROTEIN HIS7"/>
    <property type="match status" value="1"/>
</dbReference>
<dbReference type="GO" id="GO:0004636">
    <property type="term" value="F:phosphoribosyl-ATP diphosphatase activity"/>
    <property type="evidence" value="ECO:0007669"/>
    <property type="project" value="UniProtKB-ARBA"/>
</dbReference>
<dbReference type="EMBL" id="CP096115">
    <property type="protein sequence ID" value="UUX92792.1"/>
    <property type="molecule type" value="Genomic_DNA"/>
</dbReference>
<comment type="cofactor">
    <cofactor evidence="7">
        <name>Zn(2+)</name>
        <dbReference type="ChEBI" id="CHEBI:29105"/>
    </cofactor>
    <text evidence="7">Binds 1 zinc ion per subunit.</text>
</comment>
<dbReference type="GO" id="GO:0000287">
    <property type="term" value="F:magnesium ion binding"/>
    <property type="evidence" value="ECO:0007669"/>
    <property type="project" value="UniProtKB-UniRule"/>
</dbReference>
<evidence type="ECO:0000256" key="6">
    <source>
        <dbReference type="ARBA" id="ARBA00023102"/>
    </source>
</evidence>
<feature type="binding site" evidence="7">
    <location>
        <position position="89"/>
    </location>
    <ligand>
        <name>Zn(2+)</name>
        <dbReference type="ChEBI" id="CHEBI:29105"/>
        <note>ligand shared between dimeric partners</note>
    </ligand>
</feature>
<dbReference type="Pfam" id="PF01502">
    <property type="entry name" value="PRA-CH"/>
    <property type="match status" value="1"/>
</dbReference>
<dbReference type="Gene3D" id="4.10.80.70">
    <property type="match status" value="1"/>
</dbReference>
<dbReference type="HAMAP" id="MF_01021">
    <property type="entry name" value="HisI"/>
    <property type="match status" value="1"/>
</dbReference>
<feature type="binding site" evidence="7">
    <location>
        <position position="96"/>
    </location>
    <ligand>
        <name>Zn(2+)</name>
        <dbReference type="ChEBI" id="CHEBI:29105"/>
        <note>ligand shared between dimeric partners</note>
    </ligand>
</feature>
<sequence>MEIKYNDNGLVPVIVQDYNTKAILMLAYANKEAISLTRETGFAHYYSRSRRKMWKKGEESGHTQEIVRILKDCDCDTLIYQVHQKGAPCHTGYDSCFYRTIEGEVIGKKMFDPDKVYSGSKKD</sequence>
<comment type="function">
    <text evidence="7">Catalyzes the hydrolysis of the adenine ring of phosphoribosyl-AMP.</text>
</comment>
<dbReference type="InterPro" id="IPR026660">
    <property type="entry name" value="PRA-CH"/>
</dbReference>
<comment type="similarity">
    <text evidence="7">Belongs to the PRA-CH family.</text>
</comment>
<dbReference type="RefSeq" id="WP_257742936.1">
    <property type="nucleotide sequence ID" value="NZ_CP096115.1"/>
</dbReference>
<organism evidence="9 10">
    <name type="scientific">Methanoplanus endosymbiosus</name>
    <dbReference type="NCBI Taxonomy" id="33865"/>
    <lineage>
        <taxon>Archaea</taxon>
        <taxon>Methanobacteriati</taxon>
        <taxon>Methanobacteriota</taxon>
        <taxon>Stenosarchaea group</taxon>
        <taxon>Methanomicrobia</taxon>
        <taxon>Methanomicrobiales</taxon>
        <taxon>Methanomicrobiaceae</taxon>
        <taxon>Methanoplanus</taxon>
    </lineage>
</organism>
<evidence type="ECO:0000256" key="1">
    <source>
        <dbReference type="ARBA" id="ARBA00000024"/>
    </source>
</evidence>
<feature type="binding site" evidence="7">
    <location>
        <position position="73"/>
    </location>
    <ligand>
        <name>Zn(2+)</name>
        <dbReference type="ChEBI" id="CHEBI:29105"/>
        <note>ligand shared between dimeric partners</note>
    </ligand>
</feature>
<keyword evidence="3 7" id="KW-0963">Cytoplasm</keyword>
<keyword evidence="4 7" id="KW-0028">Amino-acid biosynthesis</keyword>
<feature type="binding site" evidence="7">
    <location>
        <position position="72"/>
    </location>
    <ligand>
        <name>Mg(2+)</name>
        <dbReference type="ChEBI" id="CHEBI:18420"/>
    </ligand>
</feature>
<evidence type="ECO:0000256" key="4">
    <source>
        <dbReference type="ARBA" id="ARBA00022605"/>
    </source>
</evidence>
<keyword evidence="7" id="KW-0862">Zinc</keyword>
<dbReference type="GO" id="GO:0004635">
    <property type="term" value="F:phosphoribosyl-AMP cyclohydrolase activity"/>
    <property type="evidence" value="ECO:0007669"/>
    <property type="project" value="UniProtKB-UniRule"/>
</dbReference>
<comment type="subcellular location">
    <subcellularLocation>
        <location evidence="7">Cytoplasm</location>
    </subcellularLocation>
</comment>
<dbReference type="Gene3D" id="3.10.20.810">
    <property type="entry name" value="Phosphoribosyl-AMP cyclohydrolase"/>
    <property type="match status" value="1"/>
</dbReference>
<evidence type="ECO:0000256" key="2">
    <source>
        <dbReference type="ARBA" id="ARBA00005169"/>
    </source>
</evidence>
<dbReference type="InterPro" id="IPR038019">
    <property type="entry name" value="PRib_AMP_CycHydrolase_sf"/>
</dbReference>
<evidence type="ECO:0000313" key="10">
    <source>
        <dbReference type="Proteomes" id="UP001060368"/>
    </source>
</evidence>
<proteinExistence type="inferred from homology"/>
<dbReference type="EC" id="3.5.4.19" evidence="7"/>
<dbReference type="KEGG" id="mend:L6E24_01290"/>
<dbReference type="InterPro" id="IPR002496">
    <property type="entry name" value="PRib_AMP_CycHydrolase_dom"/>
</dbReference>
<dbReference type="AlphaFoldDB" id="A0A9E7PNY3"/>
<keyword evidence="10" id="KW-1185">Reference proteome</keyword>
<gene>
    <name evidence="7 9" type="primary">hisI</name>
    <name evidence="9" type="ORF">L6E24_01290</name>
</gene>
<dbReference type="NCBIfam" id="NF000768">
    <property type="entry name" value="PRK00051.1"/>
    <property type="match status" value="1"/>
</dbReference>
<comment type="catalytic activity">
    <reaction evidence="1 7">
        <text>1-(5-phospho-beta-D-ribosyl)-5'-AMP + H2O = 1-(5-phospho-beta-D-ribosyl)-5-[(5-phospho-beta-D-ribosylamino)methylideneamino]imidazole-4-carboxamide</text>
        <dbReference type="Rhea" id="RHEA:20049"/>
        <dbReference type="ChEBI" id="CHEBI:15377"/>
        <dbReference type="ChEBI" id="CHEBI:58435"/>
        <dbReference type="ChEBI" id="CHEBI:59457"/>
        <dbReference type="EC" id="3.5.4.19"/>
    </reaction>
</comment>
<feature type="binding site" evidence="7">
    <location>
        <position position="76"/>
    </location>
    <ligand>
        <name>Mg(2+)</name>
        <dbReference type="ChEBI" id="CHEBI:18420"/>
    </ligand>
</feature>
<feature type="binding site" evidence="7">
    <location>
        <position position="74"/>
    </location>
    <ligand>
        <name>Mg(2+)</name>
        <dbReference type="ChEBI" id="CHEBI:18420"/>
    </ligand>
</feature>
<name>A0A9E7PNY3_9EURY</name>
<evidence type="ECO:0000313" key="9">
    <source>
        <dbReference type="EMBL" id="UUX92792.1"/>
    </source>
</evidence>
<dbReference type="SUPFAM" id="SSF141734">
    <property type="entry name" value="HisI-like"/>
    <property type="match status" value="1"/>
</dbReference>